<dbReference type="RefSeq" id="WP_108963689.1">
    <property type="nucleotide sequence ID" value="NZ_QEFB01000018.1"/>
</dbReference>
<evidence type="ECO:0000256" key="4">
    <source>
        <dbReference type="ARBA" id="ARBA00022989"/>
    </source>
</evidence>
<evidence type="ECO:0000256" key="2">
    <source>
        <dbReference type="ARBA" id="ARBA00022692"/>
    </source>
</evidence>
<dbReference type="Pfam" id="PF05140">
    <property type="entry name" value="ResB"/>
    <property type="match status" value="1"/>
</dbReference>
<feature type="transmembrane region" description="Helical" evidence="7">
    <location>
        <begin position="104"/>
        <end position="123"/>
    </location>
</feature>
<keyword evidence="10" id="KW-1185">Reference proteome</keyword>
<keyword evidence="3" id="KW-0201">Cytochrome c-type biogenesis</keyword>
<evidence type="ECO:0000259" key="8">
    <source>
        <dbReference type="Pfam" id="PF05140"/>
    </source>
</evidence>
<evidence type="ECO:0000256" key="5">
    <source>
        <dbReference type="ARBA" id="ARBA00023136"/>
    </source>
</evidence>
<reference evidence="10" key="1">
    <citation type="submission" date="2018-04" db="EMBL/GenBank/DDBJ databases">
        <authorList>
            <person name="Liu S."/>
            <person name="Wang Z."/>
            <person name="Li J."/>
        </authorList>
    </citation>
    <scope>NUCLEOTIDE SEQUENCE [LARGE SCALE GENOMIC DNA]</scope>
    <source>
        <strain evidence="10">622</strain>
    </source>
</reference>
<evidence type="ECO:0000313" key="10">
    <source>
        <dbReference type="Proteomes" id="UP000244962"/>
    </source>
</evidence>
<feature type="transmembrane region" description="Helical" evidence="7">
    <location>
        <begin position="502"/>
        <end position="521"/>
    </location>
</feature>
<evidence type="ECO:0000256" key="7">
    <source>
        <dbReference type="SAM" id="Phobius"/>
    </source>
</evidence>
<dbReference type="GO" id="GO:0017004">
    <property type="term" value="P:cytochrome complex assembly"/>
    <property type="evidence" value="ECO:0007669"/>
    <property type="project" value="UniProtKB-KW"/>
</dbReference>
<feature type="transmembrane region" description="Helical" evidence="7">
    <location>
        <begin position="50"/>
        <end position="68"/>
    </location>
</feature>
<feature type="transmembrane region" description="Helical" evidence="7">
    <location>
        <begin position="202"/>
        <end position="224"/>
    </location>
</feature>
<feature type="region of interest" description="Disordered" evidence="6">
    <location>
        <begin position="1"/>
        <end position="26"/>
    </location>
</feature>
<comment type="caution">
    <text evidence="9">The sequence shown here is derived from an EMBL/GenBank/DDBJ whole genome shotgun (WGS) entry which is preliminary data.</text>
</comment>
<dbReference type="AlphaFoldDB" id="A0A2U1TAA8"/>
<proteinExistence type="predicted"/>
<dbReference type="InterPro" id="IPR023494">
    <property type="entry name" value="Cyt_c_bgen_Ccs1/CcsB/ResB"/>
</dbReference>
<gene>
    <name evidence="9" type="ORF">DF223_14345</name>
</gene>
<evidence type="ECO:0000256" key="1">
    <source>
        <dbReference type="ARBA" id="ARBA00004141"/>
    </source>
</evidence>
<dbReference type="GO" id="GO:0016020">
    <property type="term" value="C:membrane"/>
    <property type="evidence" value="ECO:0007669"/>
    <property type="project" value="UniProtKB-SubCell"/>
</dbReference>
<evidence type="ECO:0000313" key="9">
    <source>
        <dbReference type="EMBL" id="PWC04622.1"/>
    </source>
</evidence>
<dbReference type="PANTHER" id="PTHR31566">
    <property type="entry name" value="CYTOCHROME C BIOGENESIS PROTEIN CCS1, CHLOROPLASTIC"/>
    <property type="match status" value="1"/>
</dbReference>
<accession>A0A2U1TAA8</accession>
<dbReference type="PANTHER" id="PTHR31566:SF0">
    <property type="entry name" value="CYTOCHROME C BIOGENESIS PROTEIN CCS1, CHLOROPLASTIC"/>
    <property type="match status" value="1"/>
</dbReference>
<name>A0A2U1TAA8_9MICO</name>
<comment type="subcellular location">
    <subcellularLocation>
        <location evidence="1">Membrane</location>
        <topology evidence="1">Multi-pass membrane protein</topology>
    </subcellularLocation>
</comment>
<protein>
    <submittedName>
        <fullName evidence="9">Cytochrome C biogenesis protein</fullName>
    </submittedName>
</protein>
<feature type="domain" description="ResB-like" evidence="8">
    <location>
        <begin position="48"/>
        <end position="556"/>
    </location>
</feature>
<keyword evidence="2 7" id="KW-0812">Transmembrane</keyword>
<evidence type="ECO:0000256" key="6">
    <source>
        <dbReference type="SAM" id="MobiDB-lite"/>
    </source>
</evidence>
<sequence length="572" mass="61745">MSRPSDYVDAGAPLSERERPDSDAADVQQPKLGFVGTLRFIWRQLTSMKTALLLLLLLAVAAVPGSLVPQRSSDPNGVIQYFADNPDLAPALDNIQMFDVYGSVWFSSIYLLLFVSLIGCVIPRTKHHLQAMRARPPRTPARLERLPAHTEQTLSGGDAGAAIDAAKGLLKKSGYRVELYQGRDGAVSVSAERGYLRETGNLVFHSALVGMLVTVAIGGGLGYAGQRVVVEGQTFVNTLLDYNSFNPGRFYNPDDLAPYSLSLDRFDVAYEQENLDAYGQPIDFTAFVTTRSPGGDPVERTVKVNEPLRYEGTDVYLLGNGYAPTITVRDPDGTVVFTDSVPFLPQDANLTSLGVVKVPDGLEEQIGMIGFFYPTAQLLETGAYTSTYPDLVFPVLTLNVYTGDLGIDDGAPKSVYELETDDMTQLTGGKTGVDSIELMPGESQELPGGVGTITFENANPDAVPVDPDAAAGDDHAVVTAAHYENAVPRFASFDVHRDPTQGWVLLFAILILGGLLTSLFVPRRRVWVKATDKPDGTVHIQYAGLARGEDPGLVEAVDAIAYRHGTALGLER</sequence>
<dbReference type="InterPro" id="IPR007816">
    <property type="entry name" value="ResB-like_domain"/>
</dbReference>
<dbReference type="EMBL" id="QEFB01000018">
    <property type="protein sequence ID" value="PWC04622.1"/>
    <property type="molecule type" value="Genomic_DNA"/>
</dbReference>
<keyword evidence="5 7" id="KW-0472">Membrane</keyword>
<organism evidence="9 10">
    <name type="scientific">Mycetocola zhujimingii</name>
    <dbReference type="NCBI Taxonomy" id="2079792"/>
    <lineage>
        <taxon>Bacteria</taxon>
        <taxon>Bacillati</taxon>
        <taxon>Actinomycetota</taxon>
        <taxon>Actinomycetes</taxon>
        <taxon>Micrococcales</taxon>
        <taxon>Microbacteriaceae</taxon>
        <taxon>Mycetocola</taxon>
    </lineage>
</organism>
<dbReference type="Proteomes" id="UP000244962">
    <property type="component" value="Unassembled WGS sequence"/>
</dbReference>
<keyword evidence="4 7" id="KW-1133">Transmembrane helix</keyword>
<evidence type="ECO:0000256" key="3">
    <source>
        <dbReference type="ARBA" id="ARBA00022748"/>
    </source>
</evidence>